<dbReference type="Pfam" id="PF01471">
    <property type="entry name" value="PG_binding_1"/>
    <property type="match status" value="1"/>
</dbReference>
<evidence type="ECO:0000256" key="1">
    <source>
        <dbReference type="SAM" id="Coils"/>
    </source>
</evidence>
<dbReference type="InterPro" id="IPR036365">
    <property type="entry name" value="PGBD-like_sf"/>
</dbReference>
<proteinExistence type="predicted"/>
<feature type="coiled-coil region" evidence="1">
    <location>
        <begin position="111"/>
        <end position="138"/>
    </location>
</feature>
<dbReference type="Gene3D" id="1.10.101.10">
    <property type="entry name" value="PGBD-like superfamily/PGBD"/>
    <property type="match status" value="1"/>
</dbReference>
<evidence type="ECO:0000313" key="3">
    <source>
        <dbReference type="EMBL" id="OHA00404.1"/>
    </source>
</evidence>
<dbReference type="STRING" id="1802271.A3C11_02305"/>
<dbReference type="AlphaFoldDB" id="A0A1G2KM99"/>
<dbReference type="SUPFAM" id="SSF47090">
    <property type="entry name" value="PGBD-like"/>
    <property type="match status" value="1"/>
</dbReference>
<evidence type="ECO:0000259" key="2">
    <source>
        <dbReference type="Pfam" id="PF01471"/>
    </source>
</evidence>
<name>A0A1G2KM99_9BACT</name>
<evidence type="ECO:0000313" key="4">
    <source>
        <dbReference type="Proteomes" id="UP000177362"/>
    </source>
</evidence>
<keyword evidence="1" id="KW-0175">Coiled coil</keyword>
<dbReference type="Proteomes" id="UP000177362">
    <property type="component" value="Unassembled WGS sequence"/>
</dbReference>
<organism evidence="3 4">
    <name type="scientific">Candidatus Sungbacteria bacterium RIFCSPHIGHO2_02_FULL_49_12</name>
    <dbReference type="NCBI Taxonomy" id="1802271"/>
    <lineage>
        <taxon>Bacteria</taxon>
        <taxon>Candidatus Sungiibacteriota</taxon>
    </lineage>
</organism>
<feature type="domain" description="Peptidoglycan binding-like" evidence="2">
    <location>
        <begin position="37"/>
        <end position="96"/>
    </location>
</feature>
<reference evidence="3 4" key="1">
    <citation type="journal article" date="2016" name="Nat. Commun.">
        <title>Thousands of microbial genomes shed light on interconnected biogeochemical processes in an aquifer system.</title>
        <authorList>
            <person name="Anantharaman K."/>
            <person name="Brown C.T."/>
            <person name="Hug L.A."/>
            <person name="Sharon I."/>
            <person name="Castelle C.J."/>
            <person name="Probst A.J."/>
            <person name="Thomas B.C."/>
            <person name="Singh A."/>
            <person name="Wilkins M.J."/>
            <person name="Karaoz U."/>
            <person name="Brodie E.L."/>
            <person name="Williams K.H."/>
            <person name="Hubbard S.S."/>
            <person name="Banfield J.F."/>
        </authorList>
    </citation>
    <scope>NUCLEOTIDE SEQUENCE [LARGE SCALE GENOMIC DNA]</scope>
</reference>
<accession>A0A1G2KM99</accession>
<gene>
    <name evidence="3" type="ORF">A3C11_02305</name>
</gene>
<dbReference type="InterPro" id="IPR002477">
    <property type="entry name" value="Peptidoglycan-bd-like"/>
</dbReference>
<protein>
    <recommendedName>
        <fullName evidence="2">Peptidoglycan binding-like domain-containing protein</fullName>
    </recommendedName>
</protein>
<sequence length="311" mass="32922">MKKLAGFILPSLFLVLAFPSYGADTLVLLRDLTIGSRGADVLTLQQFMAQDSAVYPEGVVSGYFGMLTQAAVKRFQESRGITPALGYVGPKTRAALVQEISAPQPAADGGLSALLRQLDELKRQLVEAEIKAAASTTATTTAVVAVEPATTTLPVIPAPIASNTITVSGSSTSPLAESAKIGDVTFTNNSTSSAILFHINLTMDEAMNAPHSRGVTFKLTMRNGTSTYDTVLEKKDVTIRTREPDPGPYNSQLLTFYAGITIPPGESKSLSFWSELLVGPFYSGILRFTITSVTTIPELTSVGTAVLTLSP</sequence>
<comment type="caution">
    <text evidence="3">The sequence shown here is derived from an EMBL/GenBank/DDBJ whole genome shotgun (WGS) entry which is preliminary data.</text>
</comment>
<dbReference type="EMBL" id="MHQJ01000048">
    <property type="protein sequence ID" value="OHA00404.1"/>
    <property type="molecule type" value="Genomic_DNA"/>
</dbReference>
<dbReference type="InterPro" id="IPR036366">
    <property type="entry name" value="PGBDSf"/>
</dbReference>